<accession>A0ABM4DQ71</accession>
<dbReference type="PANTHER" id="PTHR46409:SF1">
    <property type="entry name" value="HTH PSQ-TYPE DOMAIN-CONTAINING PROTEIN"/>
    <property type="match status" value="1"/>
</dbReference>
<keyword evidence="1" id="KW-1185">Reference proteome</keyword>
<organism evidence="1 2">
    <name type="scientific">Hydra vulgaris</name>
    <name type="common">Hydra</name>
    <name type="synonym">Hydra attenuata</name>
    <dbReference type="NCBI Taxonomy" id="6087"/>
    <lineage>
        <taxon>Eukaryota</taxon>
        <taxon>Metazoa</taxon>
        <taxon>Cnidaria</taxon>
        <taxon>Hydrozoa</taxon>
        <taxon>Hydroidolina</taxon>
        <taxon>Anthoathecata</taxon>
        <taxon>Aplanulata</taxon>
        <taxon>Hydridae</taxon>
        <taxon>Hydra</taxon>
    </lineage>
</organism>
<evidence type="ECO:0000313" key="1">
    <source>
        <dbReference type="Proteomes" id="UP001652625"/>
    </source>
</evidence>
<proteinExistence type="predicted"/>
<dbReference type="Proteomes" id="UP001652625">
    <property type="component" value="Chromosome 15"/>
</dbReference>
<gene>
    <name evidence="2" type="primary">LOC136092423</name>
</gene>
<reference evidence="2" key="1">
    <citation type="submission" date="2025-08" db="UniProtKB">
        <authorList>
            <consortium name="RefSeq"/>
        </authorList>
    </citation>
    <scope>IDENTIFICATION</scope>
</reference>
<dbReference type="GeneID" id="136092423"/>
<sequence length="790" mass="90271">MSKVKTRSSTTAISDFIGPGKDFTPSELPTNRAVIQKGILLKEQKSITCNLHHNKYSNKDLASDLIPFVLAQWRKANVKFQQPVIIGEKSLYYRIKTLWEKVENVVWGRTKTKVKEELLLKLDKLMDLITCPHKILPCEHDLSGCSSPQNCKSKAHIICTCIFSKKIPTMELRWLYSQRNKTGEKSDMQMGHADKIETTKLRKKYKRKISDEKAYEKRMKKLQDDQASFEVTEKQDIELHEEYQKNISPDISLNDNYNPVNVNFTLKQDNEIKLLVERLLKDKLGVYAFLVTRFLEKKSRKNTMSIKNTAIASIRFVISPAATAAIATSYLQDLIEAGFLTPEYSYLACDPSKLMRARKKVMLHPIIIKEQHITVTIEPGGRYLGHFTPNAHTHSDKPAKKIAEGVYNLLQQYNLTESCLVLGADSTSINTGWKGGAITHLEKLLGHKCHWAICMLHSNELFLRHLIEGIDGLTSRSTGFVGPVGKCLADVNKMEYNPQFKALPEGESFVDIPETILKNMSTDQKQTYKLCKAVKIGVLPPNLREIQCGPLSHARWLTTGMRIVYMWTRKHDLTDQNLKNLELLVLFCLQFYFKLFFDIKVKDRLEDASNHILSQLRILRNQPVIVREIVTPYIQLGAWYANHESLLISLLSSNNAEDHNFAVDRILEQRGNDILGDMRIRPRKTPKLNFAATTLKELVKWENGVVQEPVFTCSLTKDKLVMLRLTPLITPSVKIHTQSTEHAVKQVTVASMSVVGPDARRGYIRARAQHRELLPVFKTKKEILINIQCQ</sequence>
<evidence type="ECO:0000313" key="2">
    <source>
        <dbReference type="RefSeq" id="XP_065676733.1"/>
    </source>
</evidence>
<protein>
    <submittedName>
        <fullName evidence="2">Uncharacterized protein LOC136092423</fullName>
    </submittedName>
</protein>
<dbReference type="PANTHER" id="PTHR46409">
    <property type="entry name" value="HTH PSQ-TYPE DOMAIN-CONTAINING PROTEIN"/>
    <property type="match status" value="1"/>
</dbReference>
<name>A0ABM4DQ71_HYDVU</name>
<dbReference type="RefSeq" id="XP_065676733.1">
    <property type="nucleotide sequence ID" value="XM_065820661.1"/>
</dbReference>